<reference evidence="4" key="1">
    <citation type="submission" date="2022-11" db="UniProtKB">
        <authorList>
            <consortium name="WormBaseParasite"/>
        </authorList>
    </citation>
    <scope>IDENTIFICATION</scope>
</reference>
<evidence type="ECO:0000313" key="4">
    <source>
        <dbReference type="WBParaSite" id="PgR065_g004_t01"/>
    </source>
</evidence>
<dbReference type="Proteomes" id="UP000887569">
    <property type="component" value="Unplaced"/>
</dbReference>
<dbReference type="GO" id="GO:0006457">
    <property type="term" value="P:protein folding"/>
    <property type="evidence" value="ECO:0007669"/>
    <property type="project" value="InterPro"/>
</dbReference>
<dbReference type="InterPro" id="IPR008971">
    <property type="entry name" value="HSP40/DnaJ_pept-bd"/>
</dbReference>
<dbReference type="FunFam" id="2.60.260.20:FF:000002">
    <property type="entry name" value="Dnaj homolog subfamily b member"/>
    <property type="match status" value="1"/>
</dbReference>
<keyword evidence="1" id="KW-0143">Chaperone</keyword>
<dbReference type="InterPro" id="IPR051339">
    <property type="entry name" value="DnaJ_subfamily_B"/>
</dbReference>
<dbReference type="GO" id="GO:0051082">
    <property type="term" value="F:unfolded protein binding"/>
    <property type="evidence" value="ECO:0007669"/>
    <property type="project" value="InterPro"/>
</dbReference>
<dbReference type="AlphaFoldDB" id="A0A915BWZ7"/>
<dbReference type="GO" id="GO:0051087">
    <property type="term" value="F:protein-folding chaperone binding"/>
    <property type="evidence" value="ECO:0007669"/>
    <property type="project" value="TreeGrafter"/>
</dbReference>
<dbReference type="PANTHER" id="PTHR24078">
    <property type="entry name" value="DNAJ HOMOLOG SUBFAMILY C MEMBER"/>
    <property type="match status" value="1"/>
</dbReference>
<dbReference type="WBParaSite" id="PgR065_g004_t01">
    <property type="protein sequence ID" value="PgR065_g004_t01"/>
    <property type="gene ID" value="PgR065_g004"/>
</dbReference>
<evidence type="ECO:0000259" key="2">
    <source>
        <dbReference type="Pfam" id="PF01556"/>
    </source>
</evidence>
<sequence length="207" mass="22719">MSEDKNGNKSTNMLNNLIKDGVKKFSDGLQNIANNMDHPFTGKFPDAPSTSSNNSVPTGLITFDLGITIQEVTTGCIKKLKISRKVFSADGSFYTEDSILEVPIKKGLRAGSRITFPNAGDRYPQKKADDLVVIIYDKPNQQYIRDKDDVTYRCNLSISDALCGCILHIPLILGGTYQMTITDVIQPGTTRRIRGEGIPNNRTGGIC</sequence>
<dbReference type="InterPro" id="IPR002939">
    <property type="entry name" value="DnaJ_C"/>
</dbReference>
<dbReference type="SUPFAM" id="SSF49493">
    <property type="entry name" value="HSP40/DnaJ peptide-binding domain"/>
    <property type="match status" value="2"/>
</dbReference>
<name>A0A915BWZ7_PARUN</name>
<dbReference type="PANTHER" id="PTHR24078:SF553">
    <property type="entry name" value="DNAJ HOMOLOG SUBFAMILY B MEMBER 5"/>
    <property type="match status" value="1"/>
</dbReference>
<dbReference type="Pfam" id="PF01556">
    <property type="entry name" value="DnaJ_C"/>
    <property type="match status" value="1"/>
</dbReference>
<proteinExistence type="predicted"/>
<keyword evidence="3" id="KW-1185">Reference proteome</keyword>
<dbReference type="CDD" id="cd10747">
    <property type="entry name" value="DnaJ_C"/>
    <property type="match status" value="1"/>
</dbReference>
<dbReference type="GO" id="GO:0005829">
    <property type="term" value="C:cytosol"/>
    <property type="evidence" value="ECO:0007669"/>
    <property type="project" value="TreeGrafter"/>
</dbReference>
<dbReference type="Gene3D" id="2.60.260.20">
    <property type="entry name" value="Urease metallochaperone UreE, N-terminal domain"/>
    <property type="match status" value="2"/>
</dbReference>
<evidence type="ECO:0000313" key="3">
    <source>
        <dbReference type="Proteomes" id="UP000887569"/>
    </source>
</evidence>
<feature type="domain" description="Chaperone DnaJ C-terminal" evidence="2">
    <location>
        <begin position="62"/>
        <end position="203"/>
    </location>
</feature>
<organism evidence="3 4">
    <name type="scientific">Parascaris univalens</name>
    <name type="common">Nematode worm</name>
    <dbReference type="NCBI Taxonomy" id="6257"/>
    <lineage>
        <taxon>Eukaryota</taxon>
        <taxon>Metazoa</taxon>
        <taxon>Ecdysozoa</taxon>
        <taxon>Nematoda</taxon>
        <taxon>Chromadorea</taxon>
        <taxon>Rhabditida</taxon>
        <taxon>Spirurina</taxon>
        <taxon>Ascaridomorpha</taxon>
        <taxon>Ascaridoidea</taxon>
        <taxon>Ascarididae</taxon>
        <taxon>Parascaris</taxon>
    </lineage>
</organism>
<accession>A0A915BWZ7</accession>
<protein>
    <submittedName>
        <fullName evidence="4">Chaperone DnaJ C-terminal domain-containing protein</fullName>
    </submittedName>
</protein>
<evidence type="ECO:0000256" key="1">
    <source>
        <dbReference type="ARBA" id="ARBA00023186"/>
    </source>
</evidence>